<evidence type="ECO:0000256" key="1">
    <source>
        <dbReference type="SAM" id="Phobius"/>
    </source>
</evidence>
<feature type="transmembrane region" description="Helical" evidence="1">
    <location>
        <begin position="120"/>
        <end position="138"/>
    </location>
</feature>
<keyword evidence="1" id="KW-1133">Transmembrane helix</keyword>
<organism evidence="3 4">
    <name type="scientific">Hymenobacter glacialis</name>
    <dbReference type="NCBI Taxonomy" id="1908236"/>
    <lineage>
        <taxon>Bacteria</taxon>
        <taxon>Pseudomonadati</taxon>
        <taxon>Bacteroidota</taxon>
        <taxon>Cytophagia</taxon>
        <taxon>Cytophagales</taxon>
        <taxon>Hymenobacteraceae</taxon>
        <taxon>Hymenobacter</taxon>
    </lineage>
</organism>
<dbReference type="Gene3D" id="1.20.144.10">
    <property type="entry name" value="Phosphatidic acid phosphatase type 2/haloperoxidase"/>
    <property type="match status" value="1"/>
</dbReference>
<accession>A0A1G1T1B2</accession>
<dbReference type="InterPro" id="IPR036938">
    <property type="entry name" value="PAP2/HPO_sf"/>
</dbReference>
<feature type="transmembrane region" description="Helical" evidence="1">
    <location>
        <begin position="87"/>
        <end position="108"/>
    </location>
</feature>
<reference evidence="3 4" key="1">
    <citation type="submission" date="2016-08" db="EMBL/GenBank/DDBJ databases">
        <title>Hymenobacter coccineus sp. nov., Hymenobacter lapidarius sp. nov. and Hymenobacter glacialis sp. nov., isolated from Antarctic soil.</title>
        <authorList>
            <person name="Sedlacek I."/>
            <person name="Kralova S."/>
            <person name="Kyrova K."/>
            <person name="Maslanova I."/>
            <person name="Stankova E."/>
            <person name="Vrbovska V."/>
            <person name="Nemec M."/>
            <person name="Bartak M."/>
            <person name="Svec P."/>
            <person name="Busse H.-J."/>
            <person name="Pantucek R."/>
        </authorList>
    </citation>
    <scope>NUCLEOTIDE SEQUENCE [LARGE SCALE GENOMIC DNA]</scope>
    <source>
        <strain evidence="3 4">CCM 8648</strain>
    </source>
</reference>
<dbReference type="InterPro" id="IPR000326">
    <property type="entry name" value="PAP2/HPO"/>
</dbReference>
<feature type="transmembrane region" description="Helical" evidence="1">
    <location>
        <begin position="158"/>
        <end position="175"/>
    </location>
</feature>
<evidence type="ECO:0000313" key="4">
    <source>
        <dbReference type="Proteomes" id="UP000177791"/>
    </source>
</evidence>
<feature type="transmembrane region" description="Helical" evidence="1">
    <location>
        <begin position="23"/>
        <end position="51"/>
    </location>
</feature>
<dbReference type="CDD" id="cd03392">
    <property type="entry name" value="PAP2_like_2"/>
    <property type="match status" value="1"/>
</dbReference>
<dbReference type="PANTHER" id="PTHR14969:SF13">
    <property type="entry name" value="AT30094P"/>
    <property type="match status" value="1"/>
</dbReference>
<name>A0A1G1T1B2_9BACT</name>
<keyword evidence="4" id="KW-1185">Reference proteome</keyword>
<proteinExistence type="predicted"/>
<dbReference type="AlphaFoldDB" id="A0A1G1T1B2"/>
<dbReference type="Pfam" id="PF01569">
    <property type="entry name" value="PAP2"/>
    <property type="match status" value="1"/>
</dbReference>
<evidence type="ECO:0000313" key="3">
    <source>
        <dbReference type="EMBL" id="OGX84668.1"/>
    </source>
</evidence>
<gene>
    <name evidence="3" type="ORF">BEN48_02715</name>
</gene>
<keyword evidence="1" id="KW-0812">Transmembrane</keyword>
<keyword evidence="1" id="KW-0472">Membrane</keyword>
<dbReference type="Proteomes" id="UP000177791">
    <property type="component" value="Unassembled WGS sequence"/>
</dbReference>
<feature type="domain" description="Phosphatidic acid phosphatase type 2/haloperoxidase" evidence="2">
    <location>
        <begin position="116"/>
        <end position="224"/>
    </location>
</feature>
<dbReference type="STRING" id="1908236.BEN48_02715"/>
<dbReference type="PANTHER" id="PTHR14969">
    <property type="entry name" value="SPHINGOSINE-1-PHOSPHATE PHOSPHOHYDROLASE"/>
    <property type="match status" value="1"/>
</dbReference>
<sequence length="245" mass="27135">MGYYPVALPAYSHLPMNRFTSRLLTLIGLLTAEVVLGAVLFVAGFALFFYMSRVVFVNNSMALDDWAGGLMDELRYRFPGLTGPVRFVTFFAALPFLLPAGIVVPVLLHRAGHTREAWHLVLAMLGGIILNQLLKTYFNRPRPSNGLLETLGLSFPSGHAMLAVTFYGCLAWLLARHFGRPGWVVPLLLWVLLIGLTRVYLHAHYATDVLAGFAGGAAWLVACRLGIRLFWKEEKEVMGADTLSE</sequence>
<comment type="caution">
    <text evidence="3">The sequence shown here is derived from an EMBL/GenBank/DDBJ whole genome shotgun (WGS) entry which is preliminary data.</text>
</comment>
<dbReference type="EMBL" id="MDZC01000068">
    <property type="protein sequence ID" value="OGX84668.1"/>
    <property type="molecule type" value="Genomic_DNA"/>
</dbReference>
<dbReference type="SUPFAM" id="SSF48317">
    <property type="entry name" value="Acid phosphatase/Vanadium-dependent haloperoxidase"/>
    <property type="match status" value="1"/>
</dbReference>
<dbReference type="SMART" id="SM00014">
    <property type="entry name" value="acidPPc"/>
    <property type="match status" value="1"/>
</dbReference>
<evidence type="ECO:0000259" key="2">
    <source>
        <dbReference type="SMART" id="SM00014"/>
    </source>
</evidence>
<feature type="transmembrane region" description="Helical" evidence="1">
    <location>
        <begin position="182"/>
        <end position="203"/>
    </location>
</feature>
<feature type="transmembrane region" description="Helical" evidence="1">
    <location>
        <begin position="209"/>
        <end position="231"/>
    </location>
</feature>
<protein>
    <recommendedName>
        <fullName evidence="2">Phosphatidic acid phosphatase type 2/haloperoxidase domain-containing protein</fullName>
    </recommendedName>
</protein>